<gene>
    <name evidence="12" type="ORF">BK138_10850</name>
</gene>
<dbReference type="SUPFAM" id="SSF49785">
    <property type="entry name" value="Galactose-binding domain-like"/>
    <property type="match status" value="1"/>
</dbReference>
<keyword evidence="8 10" id="KW-0326">Glycosidase</keyword>
<dbReference type="PANTHER" id="PTHR31490">
    <property type="entry name" value="GLYCOSYL HYDROLASE"/>
    <property type="match status" value="1"/>
</dbReference>
<dbReference type="InterPro" id="IPR001000">
    <property type="entry name" value="GH10_dom"/>
</dbReference>
<dbReference type="SUPFAM" id="SSF51445">
    <property type="entry name" value="(Trans)glycosidases"/>
    <property type="match status" value="1"/>
</dbReference>
<dbReference type="InterPro" id="IPR044846">
    <property type="entry name" value="GH10"/>
</dbReference>
<dbReference type="InterPro" id="IPR017853">
    <property type="entry name" value="GH"/>
</dbReference>
<evidence type="ECO:0000256" key="6">
    <source>
        <dbReference type="ARBA" id="ARBA00022801"/>
    </source>
</evidence>
<dbReference type="GO" id="GO:0045493">
    <property type="term" value="P:xylan catabolic process"/>
    <property type="evidence" value="ECO:0007669"/>
    <property type="project" value="UniProtKB-KW"/>
</dbReference>
<dbReference type="Proteomes" id="UP000187172">
    <property type="component" value="Unassembled WGS sequence"/>
</dbReference>
<evidence type="ECO:0000256" key="3">
    <source>
        <dbReference type="ARBA" id="ARBA00007495"/>
    </source>
</evidence>
<protein>
    <recommendedName>
        <fullName evidence="10">Beta-xylanase</fullName>
        <ecNumber evidence="10">3.2.1.8</ecNumber>
    </recommendedName>
</protein>
<evidence type="ECO:0000313" key="12">
    <source>
        <dbReference type="EMBL" id="OMF58944.1"/>
    </source>
</evidence>
<feature type="domain" description="GH10" evidence="11">
    <location>
        <begin position="217"/>
        <end position="549"/>
    </location>
</feature>
<dbReference type="PRINTS" id="PR00134">
    <property type="entry name" value="GLHYDRLASE10"/>
</dbReference>
<dbReference type="InterPro" id="IPR010502">
    <property type="entry name" value="Carb-bd_dom_fam9"/>
</dbReference>
<dbReference type="EMBL" id="MRTP01000001">
    <property type="protein sequence ID" value="OMF58944.1"/>
    <property type="molecule type" value="Genomic_DNA"/>
</dbReference>
<evidence type="ECO:0000256" key="8">
    <source>
        <dbReference type="ARBA" id="ARBA00023295"/>
    </source>
</evidence>
<dbReference type="SMART" id="SM00633">
    <property type="entry name" value="Glyco_10"/>
    <property type="match status" value="1"/>
</dbReference>
<comment type="caution">
    <text evidence="12">The sequence shown here is derived from an EMBL/GenBank/DDBJ whole genome shotgun (WGS) entry which is preliminary data.</text>
</comment>
<dbReference type="Gene3D" id="3.20.20.80">
    <property type="entry name" value="Glycosidases"/>
    <property type="match status" value="1"/>
</dbReference>
<dbReference type="Gene3D" id="2.60.120.260">
    <property type="entry name" value="Galactose-binding domain-like"/>
    <property type="match status" value="1"/>
</dbReference>
<dbReference type="PROSITE" id="PS51760">
    <property type="entry name" value="GH10_2"/>
    <property type="match status" value="1"/>
</dbReference>
<dbReference type="GO" id="GO:0031176">
    <property type="term" value="F:endo-1,4-beta-xylanase activity"/>
    <property type="evidence" value="ECO:0007669"/>
    <property type="project" value="UniProtKB-EC"/>
</dbReference>
<comment type="pathway">
    <text evidence="2">Glycan degradation; xylan degradation.</text>
</comment>
<keyword evidence="4 12" id="KW-0858">Xylan degradation</keyword>
<dbReference type="Gene3D" id="2.60.40.1190">
    <property type="match status" value="2"/>
</dbReference>
<proteinExistence type="inferred from homology"/>
<evidence type="ECO:0000256" key="1">
    <source>
        <dbReference type="ARBA" id="ARBA00000681"/>
    </source>
</evidence>
<organism evidence="12 13">
    <name type="scientific">Paenibacillus rhizosphaerae</name>
    <dbReference type="NCBI Taxonomy" id="297318"/>
    <lineage>
        <taxon>Bacteria</taxon>
        <taxon>Bacillati</taxon>
        <taxon>Bacillota</taxon>
        <taxon>Bacilli</taxon>
        <taxon>Bacillales</taxon>
        <taxon>Paenibacillaceae</taxon>
        <taxon>Paenibacillus</taxon>
    </lineage>
</organism>
<evidence type="ECO:0000256" key="4">
    <source>
        <dbReference type="ARBA" id="ARBA00022651"/>
    </source>
</evidence>
<keyword evidence="13" id="KW-1185">Reference proteome</keyword>
<evidence type="ECO:0000259" key="11">
    <source>
        <dbReference type="PROSITE" id="PS51760"/>
    </source>
</evidence>
<dbReference type="InterPro" id="IPR003305">
    <property type="entry name" value="CenC_carb-bd"/>
</dbReference>
<sequence>MKKHRIKRSILLMLALVLVLTPLSLGTRPGLARAEQEPAGLLSEGRMGTAGTSDAASSVPVSISKDFEDGTLQGWYGRGGSEVLTVSPNAAHTGSYGLQVTGRTQGWNGPQLDVTPIMETGKTYHLSAWVKLPAGTASSPVSIVVQRTTDGANAYELVKSVQASDSGWVKLSGEYTLQHPIESLAVYIESFDYPTLDFYVDDVVIERAPDPVPIEIQKDIPSLKDVFAGQFKLGTAVLVNEIQNPTSPDAELVRKHFNSLTAGNELKWDATEPTEGQFNFTAADKIVNFAMDNGIAMRGHTLIWHSQTPKWVFYDSDGNLASKELLYARMKKHIDTVVGRYKGKIYAWDVVNEVIEPGDQKPGGLRNSLWYQIAGEEFIEKAFIYAHEADPDAKLFINDYNTNDPVKRQFLHDLIKRLKAKGIPVDGVGHQTHIGIEYPRVQELDDMIQAFRDLDIDQQITELDMSIYTNDTEAYETFPTELQIKQANRYREIFDVFRKHSDQLSAVIFWGKDDLNTWLRTFPVVRNNWPLLFDERLQAKYAYWALVDPAKVPVETKRTKALEASAKIDGQAEAVWNVAQAVPIQTGGKAAATYKTLWDAGHLYIWVDVDDATVNGNDSVEVYIDGNNGKTNAYEADDKKYTFRRSGANPHKPAEYNVVKTEKGYRIEASIPVDGAHTGKEIGFDVRIRDRSGAAEELASWNDIHHRQDSDTSGFGVLTMVEGPRTAKAVKGTAVIDGDIDDIWNKAEQIVTDRWVSGTSGSTAKVRTLWDDHRLYVLAEVTDSLVTKRSANAWEQDSVEIFIDQNNARAASYDSDDGQYRVNFDNEPSVSPGSLGANLTSAAKRTPTGYIIEAAVDWVGTPPEAGSLIGFDVQVNNDGNDDGVRDSVAIWNDTSDRTWQNLSNIGLLTLE</sequence>
<keyword evidence="9 10" id="KW-0624">Polysaccharide degradation</keyword>
<evidence type="ECO:0000256" key="2">
    <source>
        <dbReference type="ARBA" id="ARBA00004851"/>
    </source>
</evidence>
<dbReference type="Pfam" id="PF02018">
    <property type="entry name" value="CBM_4_9"/>
    <property type="match status" value="1"/>
</dbReference>
<dbReference type="AlphaFoldDB" id="A0A1R1F4A6"/>
<comment type="similarity">
    <text evidence="3 10">Belongs to the glycosyl hydrolase 10 (cellulase F) family.</text>
</comment>
<dbReference type="PANTHER" id="PTHR31490:SF90">
    <property type="entry name" value="ENDO-1,4-BETA-XYLANASE A"/>
    <property type="match status" value="1"/>
</dbReference>
<dbReference type="Pfam" id="PF00331">
    <property type="entry name" value="Glyco_hydro_10"/>
    <property type="match status" value="1"/>
</dbReference>
<dbReference type="RefSeq" id="WP_076169192.1">
    <property type="nucleotide sequence ID" value="NZ_MRTP01000001.1"/>
</dbReference>
<dbReference type="SUPFAM" id="SSF49344">
    <property type="entry name" value="CBD9-like"/>
    <property type="match status" value="2"/>
</dbReference>
<name>A0A1R1F4A6_9BACL</name>
<keyword evidence="5" id="KW-0677">Repeat</keyword>
<evidence type="ECO:0000256" key="7">
    <source>
        <dbReference type="ARBA" id="ARBA00023277"/>
    </source>
</evidence>
<reference evidence="12 13" key="1">
    <citation type="submission" date="2016-11" db="EMBL/GenBank/DDBJ databases">
        <title>Paenibacillus species isolates.</title>
        <authorList>
            <person name="Beno S.M."/>
        </authorList>
    </citation>
    <scope>NUCLEOTIDE SEQUENCE [LARGE SCALE GENOMIC DNA]</scope>
    <source>
        <strain evidence="12 13">FSL R5-0378</strain>
    </source>
</reference>
<dbReference type="GO" id="GO:0030246">
    <property type="term" value="F:carbohydrate binding"/>
    <property type="evidence" value="ECO:0007669"/>
    <property type="project" value="InterPro"/>
</dbReference>
<dbReference type="InterPro" id="IPR008979">
    <property type="entry name" value="Galactose-bd-like_sf"/>
</dbReference>
<keyword evidence="7 10" id="KW-0119">Carbohydrate metabolism</keyword>
<evidence type="ECO:0000256" key="9">
    <source>
        <dbReference type="ARBA" id="ARBA00023326"/>
    </source>
</evidence>
<dbReference type="EC" id="3.2.1.8" evidence="10"/>
<dbReference type="Pfam" id="PF06452">
    <property type="entry name" value="CBM9_1"/>
    <property type="match status" value="2"/>
</dbReference>
<comment type="catalytic activity">
    <reaction evidence="1 10">
        <text>Endohydrolysis of (1-&gt;4)-beta-D-xylosidic linkages in xylans.</text>
        <dbReference type="EC" id="3.2.1.8"/>
    </reaction>
</comment>
<accession>A0A1R1F4A6</accession>
<evidence type="ECO:0000313" key="13">
    <source>
        <dbReference type="Proteomes" id="UP000187172"/>
    </source>
</evidence>
<evidence type="ECO:0000256" key="5">
    <source>
        <dbReference type="ARBA" id="ARBA00022737"/>
    </source>
</evidence>
<evidence type="ECO:0000256" key="10">
    <source>
        <dbReference type="RuleBase" id="RU361174"/>
    </source>
</evidence>
<dbReference type="CDD" id="cd00005">
    <property type="entry name" value="CBM9_like_1"/>
    <property type="match status" value="1"/>
</dbReference>
<dbReference type="STRING" id="297318.BK138_10850"/>
<keyword evidence="6 10" id="KW-0378">Hydrolase</keyword>